<dbReference type="InterPro" id="IPR005516">
    <property type="entry name" value="Remorin_C"/>
</dbReference>
<dbReference type="PANTHER" id="PTHR31775">
    <property type="entry name" value="OS02G0117200 PROTEIN"/>
    <property type="match status" value="1"/>
</dbReference>
<name>A0A2P2KEK6_RHIMU</name>
<evidence type="ECO:0000259" key="4">
    <source>
        <dbReference type="Pfam" id="PF03763"/>
    </source>
</evidence>
<dbReference type="AlphaFoldDB" id="A0A2P2KEK6"/>
<evidence type="ECO:0008006" key="7">
    <source>
        <dbReference type="Google" id="ProtNLM"/>
    </source>
</evidence>
<feature type="domain" description="Remorin N-terminal" evidence="5">
    <location>
        <begin position="29"/>
        <end position="81"/>
    </location>
</feature>
<feature type="domain" description="Remorin C-terminal" evidence="4">
    <location>
        <begin position="84"/>
        <end position="190"/>
    </location>
</feature>
<dbReference type="Pfam" id="PF03763">
    <property type="entry name" value="Remorin_C"/>
    <property type="match status" value="1"/>
</dbReference>
<proteinExistence type="inferred from homology"/>
<dbReference type="Pfam" id="PF03766">
    <property type="entry name" value="Remorin_N"/>
    <property type="match status" value="1"/>
</dbReference>
<feature type="coiled-coil region" evidence="2">
    <location>
        <begin position="113"/>
        <end position="147"/>
    </location>
</feature>
<evidence type="ECO:0000256" key="3">
    <source>
        <dbReference type="SAM" id="MobiDB-lite"/>
    </source>
</evidence>
<evidence type="ECO:0000259" key="5">
    <source>
        <dbReference type="Pfam" id="PF03766"/>
    </source>
</evidence>
<evidence type="ECO:0000256" key="1">
    <source>
        <dbReference type="ARBA" id="ARBA00005711"/>
    </source>
</evidence>
<comment type="similarity">
    <text evidence="1">Belongs to the remorin family.</text>
</comment>
<keyword evidence="2" id="KW-0175">Coiled coil</keyword>
<feature type="compositionally biased region" description="Basic and acidic residues" evidence="3">
    <location>
        <begin position="7"/>
        <end position="18"/>
    </location>
</feature>
<reference evidence="6" key="1">
    <citation type="submission" date="2018-02" db="EMBL/GenBank/DDBJ databases">
        <title>Rhizophora mucronata_Transcriptome.</title>
        <authorList>
            <person name="Meera S.P."/>
            <person name="Sreeshan A."/>
            <person name="Augustine A."/>
        </authorList>
    </citation>
    <scope>NUCLEOTIDE SEQUENCE</scope>
    <source>
        <tissue evidence="6">Leaf</tissue>
    </source>
</reference>
<dbReference type="PANTHER" id="PTHR31775:SF31">
    <property type="entry name" value="REMORIN-LIKE"/>
    <property type="match status" value="1"/>
</dbReference>
<protein>
    <recommendedName>
        <fullName evidence="7">Remorin</fullName>
    </recommendedName>
</protein>
<feature type="compositionally biased region" description="Basic and acidic residues" evidence="3">
    <location>
        <begin position="27"/>
        <end position="37"/>
    </location>
</feature>
<accession>A0A2P2KEK6</accession>
<evidence type="ECO:0000313" key="6">
    <source>
        <dbReference type="EMBL" id="MBX04162.1"/>
    </source>
</evidence>
<dbReference type="EMBL" id="GGEC01023678">
    <property type="protein sequence ID" value="MBX04162.1"/>
    <property type="molecule type" value="Transcribed_RNA"/>
</dbReference>
<evidence type="ECO:0000256" key="2">
    <source>
        <dbReference type="SAM" id="Coils"/>
    </source>
</evidence>
<organism evidence="6">
    <name type="scientific">Rhizophora mucronata</name>
    <name type="common">Asiatic mangrove</name>
    <dbReference type="NCBI Taxonomy" id="61149"/>
    <lineage>
        <taxon>Eukaryota</taxon>
        <taxon>Viridiplantae</taxon>
        <taxon>Streptophyta</taxon>
        <taxon>Embryophyta</taxon>
        <taxon>Tracheophyta</taxon>
        <taxon>Spermatophyta</taxon>
        <taxon>Magnoliopsida</taxon>
        <taxon>eudicotyledons</taxon>
        <taxon>Gunneridae</taxon>
        <taxon>Pentapetalae</taxon>
        <taxon>rosids</taxon>
        <taxon>fabids</taxon>
        <taxon>Malpighiales</taxon>
        <taxon>Rhizophoraceae</taxon>
        <taxon>Rhizophora</taxon>
    </lineage>
</organism>
<sequence>MGSVRSMAEEPVVKKLEAEAPPAPSVEPKKDVAEEKLAVPPTTPEKPAEESKALSVVEKAPEPAPKIYGVSLDRDNALAEVEKEKRNSFIEAWEESEKSKAENKAQKKLSAVLAWENSKKAALEAKLRSLEEKLEKTKAEYAEKTKNKIALIHKEAEEKRAIVEAGRGEEVLKAEEMAAKFRATGRTPKKYIGCF</sequence>
<dbReference type="InterPro" id="IPR005518">
    <property type="entry name" value="Remorin_N"/>
</dbReference>
<feature type="region of interest" description="Disordered" evidence="3">
    <location>
        <begin position="1"/>
        <end position="58"/>
    </location>
</feature>